<organism evidence="9 10">
    <name type="scientific">Paraconexibacter antarcticus</name>
    <dbReference type="NCBI Taxonomy" id="2949664"/>
    <lineage>
        <taxon>Bacteria</taxon>
        <taxon>Bacillati</taxon>
        <taxon>Actinomycetota</taxon>
        <taxon>Thermoleophilia</taxon>
        <taxon>Solirubrobacterales</taxon>
        <taxon>Paraconexibacteraceae</taxon>
        <taxon>Paraconexibacter</taxon>
    </lineage>
</organism>
<dbReference type="PANTHER" id="PTHR43731">
    <property type="entry name" value="RHOMBOID PROTEASE"/>
    <property type="match status" value="1"/>
</dbReference>
<evidence type="ECO:0000256" key="4">
    <source>
        <dbReference type="ARBA" id="ARBA00022801"/>
    </source>
</evidence>
<feature type="transmembrane region" description="Helical" evidence="7">
    <location>
        <begin position="12"/>
        <end position="31"/>
    </location>
</feature>
<feature type="transmembrane region" description="Helical" evidence="7">
    <location>
        <begin position="151"/>
        <end position="171"/>
    </location>
</feature>
<name>A0ABY5DRX0_9ACTN</name>
<keyword evidence="5 7" id="KW-1133">Transmembrane helix</keyword>
<dbReference type="SUPFAM" id="SSF144091">
    <property type="entry name" value="Rhomboid-like"/>
    <property type="match status" value="1"/>
</dbReference>
<evidence type="ECO:0000256" key="1">
    <source>
        <dbReference type="ARBA" id="ARBA00004141"/>
    </source>
</evidence>
<dbReference type="GO" id="GO:0008233">
    <property type="term" value="F:peptidase activity"/>
    <property type="evidence" value="ECO:0007669"/>
    <property type="project" value="UniProtKB-KW"/>
</dbReference>
<dbReference type="InterPro" id="IPR050925">
    <property type="entry name" value="Rhomboid_protease_S54"/>
</dbReference>
<comment type="subcellular location">
    <subcellularLocation>
        <location evidence="1">Membrane</location>
        <topology evidence="1">Multi-pass membrane protein</topology>
    </subcellularLocation>
</comment>
<evidence type="ECO:0000256" key="2">
    <source>
        <dbReference type="ARBA" id="ARBA00009045"/>
    </source>
</evidence>
<dbReference type="Pfam" id="PF01694">
    <property type="entry name" value="Rhomboid"/>
    <property type="match status" value="1"/>
</dbReference>
<proteinExistence type="inferred from homology"/>
<feature type="domain" description="Peptidase S54 rhomboid" evidence="8">
    <location>
        <begin position="91"/>
        <end position="242"/>
    </location>
</feature>
<keyword evidence="6 7" id="KW-0472">Membrane</keyword>
<keyword evidence="9" id="KW-0645">Protease</keyword>
<dbReference type="RefSeq" id="WP_254571471.1">
    <property type="nucleotide sequence ID" value="NZ_CP098502.1"/>
</dbReference>
<comment type="similarity">
    <text evidence="2">Belongs to the peptidase S54 family.</text>
</comment>
<dbReference type="Gene3D" id="1.20.1540.10">
    <property type="entry name" value="Rhomboid-like"/>
    <property type="match status" value="1"/>
</dbReference>
<evidence type="ECO:0000313" key="10">
    <source>
        <dbReference type="Proteomes" id="UP001056035"/>
    </source>
</evidence>
<dbReference type="InterPro" id="IPR035952">
    <property type="entry name" value="Rhomboid-like_sf"/>
</dbReference>
<feature type="transmembrane region" description="Helical" evidence="7">
    <location>
        <begin position="96"/>
        <end position="116"/>
    </location>
</feature>
<evidence type="ECO:0000256" key="5">
    <source>
        <dbReference type="ARBA" id="ARBA00022989"/>
    </source>
</evidence>
<feature type="transmembrane region" description="Helical" evidence="7">
    <location>
        <begin position="222"/>
        <end position="243"/>
    </location>
</feature>
<evidence type="ECO:0000256" key="7">
    <source>
        <dbReference type="SAM" id="Phobius"/>
    </source>
</evidence>
<gene>
    <name evidence="9" type="ORF">NBH00_00860</name>
</gene>
<evidence type="ECO:0000256" key="6">
    <source>
        <dbReference type="ARBA" id="ARBA00023136"/>
    </source>
</evidence>
<keyword evidence="4" id="KW-0378">Hydrolase</keyword>
<keyword evidence="3 7" id="KW-0812">Transmembrane</keyword>
<feature type="transmembrane region" description="Helical" evidence="7">
    <location>
        <begin position="178"/>
        <end position="202"/>
    </location>
</feature>
<evidence type="ECO:0000313" key="9">
    <source>
        <dbReference type="EMBL" id="UTI64773.1"/>
    </source>
</evidence>
<keyword evidence="10" id="KW-1185">Reference proteome</keyword>
<dbReference type="PANTHER" id="PTHR43731:SF14">
    <property type="entry name" value="PRESENILIN-ASSOCIATED RHOMBOID-LIKE PROTEIN, MITOCHONDRIAL"/>
    <property type="match status" value="1"/>
</dbReference>
<dbReference type="InterPro" id="IPR022764">
    <property type="entry name" value="Peptidase_S54_rhomboid_dom"/>
</dbReference>
<evidence type="ECO:0000259" key="8">
    <source>
        <dbReference type="Pfam" id="PF01694"/>
    </source>
</evidence>
<protein>
    <submittedName>
        <fullName evidence="9">Rhomboid family intramembrane serine protease</fullName>
    </submittedName>
</protein>
<dbReference type="EMBL" id="CP098502">
    <property type="protein sequence ID" value="UTI64773.1"/>
    <property type="molecule type" value="Genomic_DNA"/>
</dbReference>
<dbReference type="GO" id="GO:0006508">
    <property type="term" value="P:proteolysis"/>
    <property type="evidence" value="ECO:0007669"/>
    <property type="project" value="UniProtKB-KW"/>
</dbReference>
<accession>A0ABY5DRX0</accession>
<reference evidence="9 10" key="1">
    <citation type="submission" date="2022-06" db="EMBL/GenBank/DDBJ databases">
        <title>Paraconexibacter antarcticus.</title>
        <authorList>
            <person name="Kim C.S."/>
        </authorList>
    </citation>
    <scope>NUCLEOTIDE SEQUENCE [LARGE SCALE GENOMIC DNA]</scope>
    <source>
        <strain evidence="9 10">02-257</strain>
    </source>
</reference>
<dbReference type="Proteomes" id="UP001056035">
    <property type="component" value="Chromosome"/>
</dbReference>
<evidence type="ECO:0000256" key="3">
    <source>
        <dbReference type="ARBA" id="ARBA00022692"/>
    </source>
</evidence>
<feature type="transmembrane region" description="Helical" evidence="7">
    <location>
        <begin position="128"/>
        <end position="145"/>
    </location>
</feature>
<sequence length="257" mass="26656">MFPLKDNLPNRDIPIVTILLIAANVIVYLFLQPKSGIDLGGGSLDEGRLLHYAAVPYEVTHPGQHCAVVGGGSHIACGKGVGDGGFATPVTLLTAMFSHAGLLHLGGNMLFLWIFGANVEDSMGKVRYLLFYVLGGLAAAAGQIAVAPDAIVPTLGASGAVAAVLGGYLLLYPRAKVVTVVFLVLFFTIIEVPAIVFLGIWFGQQLLFGALDLTDPAGSGGGVAYFAHVGGFAFGLLAITLFATRRSEYAPSRGLAA</sequence>